<dbReference type="Proteomes" id="UP000053105">
    <property type="component" value="Unassembled WGS sequence"/>
</dbReference>
<keyword evidence="3" id="KW-1185">Reference proteome</keyword>
<evidence type="ECO:0000256" key="1">
    <source>
        <dbReference type="SAM" id="MobiDB-lite"/>
    </source>
</evidence>
<dbReference type="EMBL" id="KQ435851">
    <property type="protein sequence ID" value="KOX70811.1"/>
    <property type="molecule type" value="Genomic_DNA"/>
</dbReference>
<sequence length="109" mass="12452">MEKRKNEVLAVEFAKNRREPNLLKAGSRWPGEHHSSPSTRKQPVLANSRKNKPLFLDGVVEPDEKRQKDERSCDTCNCAKCEIKIQCEYPLKKGMDAKENLKRSTALDG</sequence>
<name>A0A0N0BDR3_9HYME</name>
<dbReference type="AlphaFoldDB" id="A0A0N0BDR3"/>
<organism evidence="2 3">
    <name type="scientific">Melipona quadrifasciata</name>
    <dbReference type="NCBI Taxonomy" id="166423"/>
    <lineage>
        <taxon>Eukaryota</taxon>
        <taxon>Metazoa</taxon>
        <taxon>Ecdysozoa</taxon>
        <taxon>Arthropoda</taxon>
        <taxon>Hexapoda</taxon>
        <taxon>Insecta</taxon>
        <taxon>Pterygota</taxon>
        <taxon>Neoptera</taxon>
        <taxon>Endopterygota</taxon>
        <taxon>Hymenoptera</taxon>
        <taxon>Apocrita</taxon>
        <taxon>Aculeata</taxon>
        <taxon>Apoidea</taxon>
        <taxon>Anthophila</taxon>
        <taxon>Apidae</taxon>
        <taxon>Melipona</taxon>
    </lineage>
</organism>
<evidence type="ECO:0000313" key="2">
    <source>
        <dbReference type="EMBL" id="KOX70811.1"/>
    </source>
</evidence>
<gene>
    <name evidence="2" type="ORF">WN51_02235</name>
</gene>
<feature type="region of interest" description="Disordered" evidence="1">
    <location>
        <begin position="16"/>
        <end position="52"/>
    </location>
</feature>
<protein>
    <submittedName>
        <fullName evidence="2">Uncharacterized protein</fullName>
    </submittedName>
</protein>
<proteinExistence type="predicted"/>
<accession>A0A0N0BDR3</accession>
<reference evidence="2 3" key="1">
    <citation type="submission" date="2015-07" db="EMBL/GenBank/DDBJ databases">
        <title>The genome of Melipona quadrifasciata.</title>
        <authorList>
            <person name="Pan H."/>
            <person name="Kapheim K."/>
        </authorList>
    </citation>
    <scope>NUCLEOTIDE SEQUENCE [LARGE SCALE GENOMIC DNA]</scope>
    <source>
        <strain evidence="2">0111107301</strain>
        <tissue evidence="2">Whole body</tissue>
    </source>
</reference>
<evidence type="ECO:0000313" key="3">
    <source>
        <dbReference type="Proteomes" id="UP000053105"/>
    </source>
</evidence>